<accession>Q112S7</accession>
<dbReference type="KEGG" id="ter:Tery_2269"/>
<dbReference type="RefSeq" id="WP_011611865.1">
    <property type="nucleotide sequence ID" value="NC_008312.1"/>
</dbReference>
<gene>
    <name evidence="1" type="ordered locus">Tery_2269</name>
</gene>
<reference evidence="1" key="1">
    <citation type="submission" date="2006-06" db="EMBL/GenBank/DDBJ databases">
        <title>Complete sequence of Trichodesmium erythraeum IMS101.</title>
        <authorList>
            <consortium name="US DOE Joint Genome Institute"/>
            <person name="Copeland A."/>
            <person name="Lucas S."/>
            <person name="Lapidus A."/>
            <person name="Barry K."/>
            <person name="Detter J.C."/>
            <person name="Glavina del Rio T."/>
            <person name="Hammon N."/>
            <person name="Israni S."/>
            <person name="Dalin E."/>
            <person name="Tice H."/>
            <person name="Pitluck S."/>
            <person name="Kiss H."/>
            <person name="Munk A.C."/>
            <person name="Brettin T."/>
            <person name="Bruce D."/>
            <person name="Han C."/>
            <person name="Tapia R."/>
            <person name="Gilna P."/>
            <person name="Schmutz J."/>
            <person name="Larimer F."/>
            <person name="Land M."/>
            <person name="Hauser L."/>
            <person name="Kyrpides N."/>
            <person name="Kim E."/>
            <person name="Richardson P."/>
        </authorList>
    </citation>
    <scope>NUCLEOTIDE SEQUENCE [LARGE SCALE GENOMIC DNA]</scope>
    <source>
        <strain evidence="1">IMS101</strain>
    </source>
</reference>
<organism evidence="1">
    <name type="scientific">Trichodesmium erythraeum (strain IMS101)</name>
    <dbReference type="NCBI Taxonomy" id="203124"/>
    <lineage>
        <taxon>Bacteria</taxon>
        <taxon>Bacillati</taxon>
        <taxon>Cyanobacteriota</taxon>
        <taxon>Cyanophyceae</taxon>
        <taxon>Oscillatoriophycideae</taxon>
        <taxon>Oscillatoriales</taxon>
        <taxon>Microcoleaceae</taxon>
        <taxon>Trichodesmium</taxon>
    </lineage>
</organism>
<protein>
    <submittedName>
        <fullName evidence="1">Uncharacterized protein</fullName>
    </submittedName>
</protein>
<proteinExistence type="predicted"/>
<name>Q112S7_TRIEI</name>
<dbReference type="HOGENOM" id="CLU_2670037_0_0_3"/>
<evidence type="ECO:0000313" key="1">
    <source>
        <dbReference type="EMBL" id="ABG51497.1"/>
    </source>
</evidence>
<dbReference type="EMBL" id="CP000393">
    <property type="protein sequence ID" value="ABG51497.1"/>
    <property type="molecule type" value="Genomic_DNA"/>
</dbReference>
<sequence>MDFVSKYLQAGGLLIISAFNAYGDNLVKLDNGIVNKRIATTELIKNECYAILDYFFYENEELLEQHTVKLQLLNY</sequence>
<dbReference type="AlphaFoldDB" id="Q112S7"/>